<evidence type="ECO:0000256" key="1">
    <source>
        <dbReference type="SAM" id="SignalP"/>
    </source>
</evidence>
<dbReference type="Pfam" id="PF08238">
    <property type="entry name" value="Sel1"/>
    <property type="match status" value="3"/>
</dbReference>
<comment type="caution">
    <text evidence="2">The sequence shown here is derived from an EMBL/GenBank/DDBJ whole genome shotgun (WGS) entry which is preliminary data.</text>
</comment>
<dbReference type="Gene3D" id="1.25.40.10">
    <property type="entry name" value="Tetratricopeptide repeat domain"/>
    <property type="match status" value="1"/>
</dbReference>
<organism evidence="2 3">
    <name type="scientific">Rhizobium leguminosarum</name>
    <dbReference type="NCBI Taxonomy" id="384"/>
    <lineage>
        <taxon>Bacteria</taxon>
        <taxon>Pseudomonadati</taxon>
        <taxon>Pseudomonadota</taxon>
        <taxon>Alphaproteobacteria</taxon>
        <taxon>Hyphomicrobiales</taxon>
        <taxon>Rhizobiaceae</taxon>
        <taxon>Rhizobium/Agrobacterium group</taxon>
        <taxon>Rhizobium</taxon>
    </lineage>
</organism>
<proteinExistence type="predicted"/>
<feature type="signal peptide" evidence="1">
    <location>
        <begin position="1"/>
        <end position="20"/>
    </location>
</feature>
<keyword evidence="1" id="KW-0732">Signal</keyword>
<dbReference type="InterPro" id="IPR011990">
    <property type="entry name" value="TPR-like_helical_dom_sf"/>
</dbReference>
<protein>
    <recommendedName>
        <fullName evidence="4">Sel1 repeat family protein</fullName>
    </recommendedName>
</protein>
<dbReference type="SMART" id="SM00671">
    <property type="entry name" value="SEL1"/>
    <property type="match status" value="3"/>
</dbReference>
<dbReference type="InterPro" id="IPR006597">
    <property type="entry name" value="Sel1-like"/>
</dbReference>
<dbReference type="SUPFAM" id="SSF81901">
    <property type="entry name" value="HCP-like"/>
    <property type="match status" value="1"/>
</dbReference>
<dbReference type="EMBL" id="JACBZV010000001">
    <property type="protein sequence ID" value="NYJ09203.1"/>
    <property type="molecule type" value="Genomic_DNA"/>
</dbReference>
<dbReference type="PANTHER" id="PTHR11102">
    <property type="entry name" value="SEL-1-LIKE PROTEIN"/>
    <property type="match status" value="1"/>
</dbReference>
<gene>
    <name evidence="2" type="ORF">GGI64_000222</name>
</gene>
<accession>A0A7Z0IW21</accession>
<dbReference type="InterPro" id="IPR050767">
    <property type="entry name" value="Sel1_AlgK"/>
</dbReference>
<evidence type="ECO:0008006" key="4">
    <source>
        <dbReference type="Google" id="ProtNLM"/>
    </source>
</evidence>
<dbReference type="RefSeq" id="WP_179610443.1">
    <property type="nucleotide sequence ID" value="NZ_JACBZV010000001.1"/>
</dbReference>
<dbReference type="Proteomes" id="UP000535276">
    <property type="component" value="Unassembled WGS sequence"/>
</dbReference>
<feature type="chain" id="PRO_5031047855" description="Sel1 repeat family protein" evidence="1">
    <location>
        <begin position="21"/>
        <end position="168"/>
    </location>
</feature>
<sequence>MRRLTYIFVFFLLIWSGARAAETAQEAYDQRNYAAAFALWQPQAAAGDPQAQTALGSLFASGRGVTRDDDQAVAWFRKAAEQDFPPGQFALGGMYLQGRGVPANAGQAAFWLQKAADKDVTLAQLYLSEMYEAGTGVPKDAEKAKYWKDKADIGLKALLPANVLKQLK</sequence>
<evidence type="ECO:0000313" key="2">
    <source>
        <dbReference type="EMBL" id="NYJ09203.1"/>
    </source>
</evidence>
<dbReference type="AlphaFoldDB" id="A0A7Z0IW21"/>
<name>A0A7Z0IW21_RHILE</name>
<dbReference type="PANTHER" id="PTHR11102:SF160">
    <property type="entry name" value="ERAD-ASSOCIATED E3 UBIQUITIN-PROTEIN LIGASE COMPONENT HRD3"/>
    <property type="match status" value="1"/>
</dbReference>
<evidence type="ECO:0000313" key="3">
    <source>
        <dbReference type="Proteomes" id="UP000535276"/>
    </source>
</evidence>
<reference evidence="2 3" key="1">
    <citation type="submission" date="2020-07" db="EMBL/GenBank/DDBJ databases">
        <title>Genomic Encyclopedia of Type Strains, Phase IV (KMG-V): Genome sequencing to study the core and pangenomes of soil and plant-associated prokaryotes.</title>
        <authorList>
            <person name="Whitman W."/>
        </authorList>
    </citation>
    <scope>NUCLEOTIDE SEQUENCE [LARGE SCALE GENOMIC DNA]</scope>
    <source>
        <strain evidence="2 3">SEMIA 4052</strain>
    </source>
</reference>